<keyword evidence="4 6" id="KW-0067">ATP-binding</keyword>
<keyword evidence="2" id="KW-0813">Transport</keyword>
<keyword evidence="7" id="KW-1185">Reference proteome</keyword>
<evidence type="ECO:0000256" key="1">
    <source>
        <dbReference type="ARBA" id="ARBA00005417"/>
    </source>
</evidence>
<evidence type="ECO:0000256" key="4">
    <source>
        <dbReference type="ARBA" id="ARBA00022840"/>
    </source>
</evidence>
<dbReference type="PROSITE" id="PS00211">
    <property type="entry name" value="ABC_TRANSPORTER_1"/>
    <property type="match status" value="1"/>
</dbReference>
<dbReference type="Proteomes" id="UP000286268">
    <property type="component" value="Chromosome"/>
</dbReference>
<dbReference type="InterPro" id="IPR017871">
    <property type="entry name" value="ABC_transporter-like_CS"/>
</dbReference>
<gene>
    <name evidence="6" type="ORF">C1I91_04745</name>
</gene>
<evidence type="ECO:0000259" key="5">
    <source>
        <dbReference type="PROSITE" id="PS50893"/>
    </source>
</evidence>
<dbReference type="SMART" id="SM00382">
    <property type="entry name" value="AAA"/>
    <property type="match status" value="1"/>
</dbReference>
<dbReference type="EMBL" id="CP025746">
    <property type="protein sequence ID" value="QAA35227.1"/>
    <property type="molecule type" value="Genomic_DNA"/>
</dbReference>
<dbReference type="AlphaFoldDB" id="A0A3R5TJY9"/>
<feature type="domain" description="ABC transporter" evidence="5">
    <location>
        <begin position="6"/>
        <end position="213"/>
    </location>
</feature>
<dbReference type="InterPro" id="IPR003439">
    <property type="entry name" value="ABC_transporter-like_ATP-bd"/>
</dbReference>
<dbReference type="KEGG" id="cmah:C1I91_04745"/>
<dbReference type="GO" id="GO:0016887">
    <property type="term" value="F:ATP hydrolysis activity"/>
    <property type="evidence" value="ECO:0007669"/>
    <property type="project" value="InterPro"/>
</dbReference>
<accession>A0A3R5TJY9</accession>
<name>A0A3R5TJY9_9CLOT</name>
<dbReference type="SUPFAM" id="SSF52540">
    <property type="entry name" value="P-loop containing nucleoside triphosphate hydrolases"/>
    <property type="match status" value="1"/>
</dbReference>
<evidence type="ECO:0000256" key="2">
    <source>
        <dbReference type="ARBA" id="ARBA00022448"/>
    </source>
</evidence>
<dbReference type="InterPro" id="IPR027417">
    <property type="entry name" value="P-loop_NTPase"/>
</dbReference>
<reference evidence="6 7" key="1">
    <citation type="submission" date="2018-01" db="EMBL/GenBank/DDBJ databases">
        <title>Genome Sequencing and Assembly of Anaerobacter polyendosporus strain CT4.</title>
        <authorList>
            <person name="Tachaapaikoon C."/>
            <person name="Sutheeworapong S."/>
            <person name="Jenjaroenpun P."/>
            <person name="Wongsurawat T."/>
            <person name="Nookeaw I."/>
            <person name="Cheawchanlertfa P."/>
            <person name="Kosugi A."/>
            <person name="Cheevadhanarak S."/>
            <person name="Ratanakhanokchai K."/>
        </authorList>
    </citation>
    <scope>NUCLEOTIDE SEQUENCE [LARGE SCALE GENOMIC DNA]</scope>
    <source>
        <strain evidence="6 7">CT4</strain>
    </source>
</reference>
<dbReference type="Pfam" id="PF00005">
    <property type="entry name" value="ABC_tran"/>
    <property type="match status" value="1"/>
</dbReference>
<dbReference type="OrthoDB" id="9809205at2"/>
<evidence type="ECO:0000313" key="7">
    <source>
        <dbReference type="Proteomes" id="UP000286268"/>
    </source>
</evidence>
<sequence length="214" mass="23834">MTNNIIKFDNYTKKFHNETVLNNITLSIEEGKCYGFVGRNGSGKSLLFKALCGFIRASSGDVYVNGMKIGTEIDFPENTGILIESPGFLPSYSALDNLKFLASINNKIQDNQIIDTLKLVGLDPANKKKVKNFSLGMKQRLGIAQAIMEDPSLLVLDEPMNGLDKNGVLHIRNILLELKKSNKTILLTSHIQQDIDELCDHVYEMDDGNLSIIR</sequence>
<dbReference type="InterPro" id="IPR003593">
    <property type="entry name" value="AAA+_ATPase"/>
</dbReference>
<evidence type="ECO:0000313" key="6">
    <source>
        <dbReference type="EMBL" id="QAA35227.1"/>
    </source>
</evidence>
<dbReference type="PROSITE" id="PS50893">
    <property type="entry name" value="ABC_TRANSPORTER_2"/>
    <property type="match status" value="1"/>
</dbReference>
<evidence type="ECO:0000256" key="3">
    <source>
        <dbReference type="ARBA" id="ARBA00022741"/>
    </source>
</evidence>
<dbReference type="RefSeq" id="WP_128215919.1">
    <property type="nucleotide sequence ID" value="NZ_CP025746.1"/>
</dbReference>
<proteinExistence type="inferred from homology"/>
<comment type="similarity">
    <text evidence="1">Belongs to the ABC transporter superfamily.</text>
</comment>
<dbReference type="PANTHER" id="PTHR43335">
    <property type="entry name" value="ABC TRANSPORTER, ATP-BINDING PROTEIN"/>
    <property type="match status" value="1"/>
</dbReference>
<organism evidence="6 7">
    <name type="scientific">Clostridium manihotivorum</name>
    <dbReference type="NCBI Taxonomy" id="2320868"/>
    <lineage>
        <taxon>Bacteria</taxon>
        <taxon>Bacillati</taxon>
        <taxon>Bacillota</taxon>
        <taxon>Clostridia</taxon>
        <taxon>Eubacteriales</taxon>
        <taxon>Clostridiaceae</taxon>
        <taxon>Clostridium</taxon>
    </lineage>
</organism>
<keyword evidence="3" id="KW-0547">Nucleotide-binding</keyword>
<dbReference type="GO" id="GO:0005524">
    <property type="term" value="F:ATP binding"/>
    <property type="evidence" value="ECO:0007669"/>
    <property type="project" value="UniProtKB-KW"/>
</dbReference>
<dbReference type="Gene3D" id="3.40.50.300">
    <property type="entry name" value="P-loop containing nucleotide triphosphate hydrolases"/>
    <property type="match status" value="1"/>
</dbReference>
<protein>
    <submittedName>
        <fullName evidence="6">Multidrug ABC transporter ATP-binding protein</fullName>
    </submittedName>
</protein>